<accession>A0A6I2UD98</accession>
<comment type="caution">
    <text evidence="3">The sequence shown here is derived from an EMBL/GenBank/DDBJ whole genome shotgun (WGS) entry which is preliminary data.</text>
</comment>
<reference evidence="3 4" key="1">
    <citation type="submission" date="2019-08" db="EMBL/GenBank/DDBJ databases">
        <title>In-depth cultivation of the pig gut microbiome towards novel bacterial diversity and tailored functional studies.</title>
        <authorList>
            <person name="Wylensek D."/>
            <person name="Hitch T.C.A."/>
            <person name="Clavel T."/>
        </authorList>
    </citation>
    <scope>NUCLEOTIDE SEQUENCE [LARGE SCALE GENOMIC DNA]</scope>
    <source>
        <strain evidence="3 4">WCA-693-APC-5D-A</strain>
    </source>
</reference>
<gene>
    <name evidence="3" type="ORF">FYJ84_01255</name>
</gene>
<protein>
    <submittedName>
        <fullName evidence="3">S-layer protein</fullName>
    </submittedName>
</protein>
<dbReference type="Proteomes" id="UP000433181">
    <property type="component" value="Unassembled WGS sequence"/>
</dbReference>
<sequence>MKKKTLVSAVLAATIMGTTSVSLAAENMFSDVPLDHWAYDAIAKLAEDGIIEGYGDTGFGGDKAITRYEMAQLVAKAQANQENARAVDKAAIEKLQQEFDSELKGEVQNLRKDVDELKGRMSWYGDARVRYLFNKKMNGTSDNAGGRRTQFEERVRLGFWAQIDDNLSVDGRMKLENTVDEDDGWGQARQNFNQYETADAVYRNQGKFGIDRLSLTWDKGDTKYRIGRNETSLGQGLLWWENPIDGVEVEHKFGDKVTAKVGYGDTAAGGWYQSNLWTLYGDVKVQTSPATSITLAALHNVTNLSHYGKTDTNQTVYKPSGGQIGSVWIGGTEYPVWGSENGIGSFSTETYSWQDSGYKMNQISLGFNTQLAPKWNWTVEGVTNNVAGMNGEAVNKHGVWSRLKYGNLEWGKANTWHVYGEYFALGNASMDTIGWGHHLNIQGGNATATSWGDGARGWGIGVGYQIARNTNLELTYYMLKPYDKAAAAFDNYQNVGYAALSYSF</sequence>
<feature type="domain" description="SLH" evidence="2">
    <location>
        <begin position="25"/>
        <end position="88"/>
    </location>
</feature>
<proteinExistence type="predicted"/>
<dbReference type="InterPro" id="IPR051465">
    <property type="entry name" value="Cell_Envelope_Struct_Comp"/>
</dbReference>
<evidence type="ECO:0000256" key="1">
    <source>
        <dbReference type="SAM" id="SignalP"/>
    </source>
</evidence>
<evidence type="ECO:0000313" key="3">
    <source>
        <dbReference type="EMBL" id="MSU07624.1"/>
    </source>
</evidence>
<dbReference type="AlphaFoldDB" id="A0A6I2UD98"/>
<dbReference type="PANTHER" id="PTHR43308:SF5">
    <property type="entry name" value="S-LAYER PROTEIN _ PEPTIDOGLYCAN ENDO-BETA-N-ACETYLGLUCOSAMINIDASE"/>
    <property type="match status" value="1"/>
</dbReference>
<keyword evidence="4" id="KW-1185">Reference proteome</keyword>
<evidence type="ECO:0000313" key="4">
    <source>
        <dbReference type="Proteomes" id="UP000433181"/>
    </source>
</evidence>
<dbReference type="PROSITE" id="PS51272">
    <property type="entry name" value="SLH"/>
    <property type="match status" value="1"/>
</dbReference>
<organism evidence="3 4">
    <name type="scientific">Anaerovibrio slackiae</name>
    <dbReference type="NCBI Taxonomy" id="2652309"/>
    <lineage>
        <taxon>Bacteria</taxon>
        <taxon>Bacillati</taxon>
        <taxon>Bacillota</taxon>
        <taxon>Negativicutes</taxon>
        <taxon>Selenomonadales</taxon>
        <taxon>Selenomonadaceae</taxon>
        <taxon>Anaerovibrio</taxon>
    </lineage>
</organism>
<name>A0A6I2UD98_9FIRM</name>
<evidence type="ECO:0000259" key="2">
    <source>
        <dbReference type="PROSITE" id="PS51272"/>
    </source>
</evidence>
<feature type="signal peptide" evidence="1">
    <location>
        <begin position="1"/>
        <end position="24"/>
    </location>
</feature>
<feature type="chain" id="PRO_5026198818" evidence="1">
    <location>
        <begin position="25"/>
        <end position="504"/>
    </location>
</feature>
<dbReference type="InterPro" id="IPR001119">
    <property type="entry name" value="SLH_dom"/>
</dbReference>
<dbReference type="PANTHER" id="PTHR43308">
    <property type="entry name" value="OUTER MEMBRANE PROTEIN ALPHA-RELATED"/>
    <property type="match status" value="1"/>
</dbReference>
<dbReference type="Pfam" id="PF00395">
    <property type="entry name" value="SLH"/>
    <property type="match status" value="1"/>
</dbReference>
<dbReference type="EMBL" id="VUNR01000002">
    <property type="protein sequence ID" value="MSU07624.1"/>
    <property type="molecule type" value="Genomic_DNA"/>
</dbReference>
<dbReference type="RefSeq" id="WP_154405344.1">
    <property type="nucleotide sequence ID" value="NZ_VUNR01000002.1"/>
</dbReference>
<keyword evidence="1" id="KW-0732">Signal</keyword>
<dbReference type="GeneID" id="96777533"/>